<evidence type="ECO:0000256" key="1">
    <source>
        <dbReference type="ARBA" id="ARBA00023002"/>
    </source>
</evidence>
<dbReference type="RefSeq" id="WP_170199152.1">
    <property type="nucleotide sequence ID" value="NZ_JBIUBA010000013.1"/>
</dbReference>
<dbReference type="InterPro" id="IPR050564">
    <property type="entry name" value="F420-G6PD/mer"/>
</dbReference>
<feature type="domain" description="Luciferase-like" evidence="2">
    <location>
        <begin position="19"/>
        <end position="294"/>
    </location>
</feature>
<dbReference type="Proteomes" id="UP000272729">
    <property type="component" value="Unassembled WGS sequence"/>
</dbReference>
<dbReference type="GO" id="GO:0004497">
    <property type="term" value="F:monooxygenase activity"/>
    <property type="evidence" value="ECO:0007669"/>
    <property type="project" value="UniProtKB-KW"/>
</dbReference>
<dbReference type="Pfam" id="PF00296">
    <property type="entry name" value="Bac_luciferase"/>
    <property type="match status" value="1"/>
</dbReference>
<dbReference type="GO" id="GO:0016705">
    <property type="term" value="F:oxidoreductase activity, acting on paired donors, with incorporation or reduction of molecular oxygen"/>
    <property type="evidence" value="ECO:0007669"/>
    <property type="project" value="InterPro"/>
</dbReference>
<evidence type="ECO:0000259" key="2">
    <source>
        <dbReference type="Pfam" id="PF00296"/>
    </source>
</evidence>
<proteinExistence type="predicted"/>
<reference evidence="3 4" key="1">
    <citation type="submission" date="2018-10" db="EMBL/GenBank/DDBJ databases">
        <title>Sequencing the genomes of 1000 actinobacteria strains.</title>
        <authorList>
            <person name="Klenk H.-P."/>
        </authorList>
    </citation>
    <scope>NUCLEOTIDE SEQUENCE [LARGE SCALE GENOMIC DNA]</scope>
    <source>
        <strain evidence="3 4">DSM 43911</strain>
    </source>
</reference>
<dbReference type="EMBL" id="RBXR01000001">
    <property type="protein sequence ID" value="RKT67990.1"/>
    <property type="molecule type" value="Genomic_DNA"/>
</dbReference>
<keyword evidence="3" id="KW-0503">Monooxygenase</keyword>
<evidence type="ECO:0000313" key="4">
    <source>
        <dbReference type="Proteomes" id="UP000272729"/>
    </source>
</evidence>
<sequence length="320" mass="33897">MDKSKIGIVFGSLTPPEGLTAGAAQAERLGFGEVWFSEDCFFTGGLSGLTLLLAATERVPAGLGLASIVTRHPAVLAMELAGLARTYPGRVRATIGLGNGFWLQQMGLTPEKPLTAVKETLDVLRDLLSGQNVNRTTSTHHYGDIKLEFPPEQVPELWIGAVNEKALRASGEKADGVLLSVLSGPTYVSWARGLVDEAGRGLPLTAFVLAAVDDDDQAARDAVRGAVGFFLKAESHTALVGQSPFADDIRKRVAALGPDEDLTVEDEWVDEFAVAGSPAKVRAQLQGLLDAGATSLGLWLFPPDQASTQLERLANEVLAD</sequence>
<dbReference type="PANTHER" id="PTHR43244">
    <property type="match status" value="1"/>
</dbReference>
<protein>
    <submittedName>
        <fullName evidence="3">Alkanesulfonate monooxygenase SsuD/methylene tetrahydromethanopterin reductase-like flavin-dependent oxidoreductase (Luciferase family)</fullName>
    </submittedName>
</protein>
<comment type="caution">
    <text evidence="3">The sequence shown here is derived from an EMBL/GenBank/DDBJ whole genome shotgun (WGS) entry which is preliminary data.</text>
</comment>
<dbReference type="InterPro" id="IPR036661">
    <property type="entry name" value="Luciferase-like_sf"/>
</dbReference>
<keyword evidence="4" id="KW-1185">Reference proteome</keyword>
<dbReference type="AlphaFoldDB" id="A0A495X205"/>
<dbReference type="PANTHER" id="PTHR43244:SF1">
    <property type="entry name" value="5,10-METHYLENETETRAHYDROMETHANOPTERIN REDUCTASE"/>
    <property type="match status" value="1"/>
</dbReference>
<keyword evidence="1" id="KW-0560">Oxidoreductase</keyword>
<accession>A0A495X205</accession>
<dbReference type="InterPro" id="IPR011251">
    <property type="entry name" value="Luciferase-like_dom"/>
</dbReference>
<organism evidence="3 4">
    <name type="scientific">Saccharothrix variisporea</name>
    <dbReference type="NCBI Taxonomy" id="543527"/>
    <lineage>
        <taxon>Bacteria</taxon>
        <taxon>Bacillati</taxon>
        <taxon>Actinomycetota</taxon>
        <taxon>Actinomycetes</taxon>
        <taxon>Pseudonocardiales</taxon>
        <taxon>Pseudonocardiaceae</taxon>
        <taxon>Saccharothrix</taxon>
    </lineage>
</organism>
<name>A0A495X205_9PSEU</name>
<gene>
    <name evidence="3" type="ORF">DFJ66_1169</name>
</gene>
<dbReference type="Gene3D" id="3.20.20.30">
    <property type="entry name" value="Luciferase-like domain"/>
    <property type="match status" value="1"/>
</dbReference>
<evidence type="ECO:0000313" key="3">
    <source>
        <dbReference type="EMBL" id="RKT67990.1"/>
    </source>
</evidence>
<dbReference type="SUPFAM" id="SSF51679">
    <property type="entry name" value="Bacterial luciferase-like"/>
    <property type="match status" value="1"/>
</dbReference>